<evidence type="ECO:0000313" key="1">
    <source>
        <dbReference type="EMBL" id="APZ33937.1"/>
    </source>
</evidence>
<accession>A0A1P8U743</accession>
<evidence type="ECO:0000313" key="2">
    <source>
        <dbReference type="Proteomes" id="UP000187185"/>
    </source>
</evidence>
<dbReference type="Gene3D" id="3.40.50.1220">
    <property type="entry name" value="TPP-binding domain"/>
    <property type="match status" value="1"/>
</dbReference>
<reference evidence="1" key="1">
    <citation type="submission" date="2016-12" db="EMBL/GenBank/DDBJ databases">
        <title>Complete genome sequence of Microbacterium aurum KACC 15219.</title>
        <authorList>
            <person name="Jung Y."/>
            <person name="Shin J.-H."/>
            <person name="Lee Y.-J."/>
            <person name="Yi H."/>
            <person name="Bahn Y.-S."/>
            <person name="Kim J.F."/>
            <person name="Lee D.-W."/>
        </authorList>
    </citation>
    <scope>NUCLEOTIDE SEQUENCE [LARGE SCALE GENOMIC DNA]</scope>
    <source>
        <strain evidence="1">KACC 15219</strain>
    </source>
</reference>
<dbReference type="EMBL" id="CP018762">
    <property type="protein sequence ID" value="APZ33937.1"/>
    <property type="molecule type" value="Genomic_DNA"/>
</dbReference>
<protein>
    <submittedName>
        <fullName evidence="1">Uncharacterized protein</fullName>
    </submittedName>
</protein>
<dbReference type="KEGG" id="maur:BOH66_06440"/>
<gene>
    <name evidence="1" type="ORF">BOH66_06440</name>
</gene>
<organism evidence="1 2">
    <name type="scientific">Microbacterium aurum</name>
    <dbReference type="NCBI Taxonomy" id="36805"/>
    <lineage>
        <taxon>Bacteria</taxon>
        <taxon>Bacillati</taxon>
        <taxon>Actinomycetota</taxon>
        <taxon>Actinomycetes</taxon>
        <taxon>Micrococcales</taxon>
        <taxon>Microbacteriaceae</taxon>
        <taxon>Microbacterium</taxon>
    </lineage>
</organism>
<dbReference type="AlphaFoldDB" id="A0A1P8U743"/>
<sequence>MRLTSDVDIPDDLLAAARNERLALFIGAGVSINAPSNLPLYDGLARMIAQSLGEEFDAALSPDRFLGQLMHTHPRVKDQVRAITGSAQSLPNANHRALARLATAARAPIVTTNYDLHIEAAAAELALQLGATYSGPALPLGREFDGLVYLHGSASRPASELVVTDDDFGRAYLTDGWARRFVQDLFEHWTVLFVGYSHNDVVMTYLARGLPPSAQPRFVLTDEPQSPRWENLRITPIAYPSDDDHAALPVALDAWAALMNMGVLDHHARAKELAAASPPAVPQEADYLADVLNTPSGARGFVAAATGYDWLRWAEEQPAFKALFEAGRAENEASRVLADWFVSEYISVPERAEYALGTVARLGPVISTELQWEISRAARSMREAAPAEARRWMTILVAALRTDPAESGLSWFLGYGNPLSGVDALPLLRRALVPRLVLKESRPWFPTDEDEKQPRRISAEIEWATSEDVLKTLWEQISAEPDESADRVLQIAEQALTDAYELMRAFDPGATFDPWSFRRSAIEPHEQDRFGDEEGTIIDMLRDSAALAAADESALSARWLASPHALFRRLGLHLVIESPRLSGDEKCVTALGSLLYDPETKHELFRLLQEVAPDLSPESRQSLLAAILAGPSPDDPVEGVDPRYRRRAIFDRAEWLRRHVTSWPELDAAIAEIQEGESEMGVRPHPDLDHYMTSGTWGGKMPLTVDEFLTRVREGGARASVQSLLILDYSERDFDEPTWDDTCKLVREAAAAQPEIGLELLPEFTLAPVSQHHDLLGAILHGWSQSPILAESIHDLVDALDELSPRPELIRAVSEVLKSVSKPAEEALDPSALKRLDTIAAKLWENNAPAFDPGGWSDSLMRGLNTWPGIVAQYWLNRIASRWQAAPDLWAGLAEIEAGALTSMLNSPTRARDAAASILAGKLHFLFAADPAFTVRHLFPIFDPATSEFAPDAWFSFLHEPRTPPDLLDAGFWQLTLRSSDAATIRDRNIADQYWRMVASVATFSTASAVDRPALVEMLTAPVRAVQFEAFIRALSHTVSELDAPGREAVWSSWLKDAIEKRQAAAPGVQSAGEKSAWGDLALELGITDALTLTALSPGGLGGRTRFHHLEADRAQAIADLLVGIATTRLRLTDDVDWRVGYELAELVKRVKPAANPASLRALAELAVERGVHEALSWMNA</sequence>
<dbReference type="OrthoDB" id="5509947at2"/>
<keyword evidence="2" id="KW-1185">Reference proteome</keyword>
<dbReference type="InterPro" id="IPR029035">
    <property type="entry name" value="DHS-like_NAD/FAD-binding_dom"/>
</dbReference>
<name>A0A1P8U743_9MICO</name>
<proteinExistence type="predicted"/>
<dbReference type="SUPFAM" id="SSF52467">
    <property type="entry name" value="DHS-like NAD/FAD-binding domain"/>
    <property type="match status" value="1"/>
</dbReference>
<dbReference type="RefSeq" id="WP_076690253.1">
    <property type="nucleotide sequence ID" value="NZ_CP018762.1"/>
</dbReference>
<dbReference type="Pfam" id="PF13289">
    <property type="entry name" value="SIR2_2"/>
    <property type="match status" value="1"/>
</dbReference>
<dbReference type="STRING" id="36805.BOH66_06440"/>
<dbReference type="Proteomes" id="UP000187185">
    <property type="component" value="Chromosome"/>
</dbReference>